<dbReference type="GO" id="GO:0006412">
    <property type="term" value="P:translation"/>
    <property type="evidence" value="ECO:0007669"/>
    <property type="project" value="UniProtKB-UniRule"/>
</dbReference>
<evidence type="ECO:0000313" key="6">
    <source>
        <dbReference type="EMBL" id="TYB33287.1"/>
    </source>
</evidence>
<dbReference type="HAMAP" id="MF_00374">
    <property type="entry name" value="Ribosomal_uL29"/>
    <property type="match status" value="1"/>
</dbReference>
<evidence type="ECO:0000256" key="5">
    <source>
        <dbReference type="HAMAP-Rule" id="MF_00374"/>
    </source>
</evidence>
<dbReference type="GO" id="GO:0022625">
    <property type="term" value="C:cytosolic large ribosomal subunit"/>
    <property type="evidence" value="ECO:0007669"/>
    <property type="project" value="TreeGrafter"/>
</dbReference>
<comment type="caution">
    <text evidence="6">The sequence shown here is derived from an EMBL/GenBank/DDBJ whole genome shotgun (WGS) entry which is preliminary data.</text>
</comment>
<dbReference type="Proteomes" id="UP000323337">
    <property type="component" value="Unassembled WGS sequence"/>
</dbReference>
<keyword evidence="3 5" id="KW-0687">Ribonucleoprotein</keyword>
<accession>A0A5D0MHY5</accession>
<dbReference type="PANTHER" id="PTHR10916">
    <property type="entry name" value="60S RIBOSOMAL PROTEIN L35/50S RIBOSOMAL PROTEIN L29"/>
    <property type="match status" value="1"/>
</dbReference>
<comment type="similarity">
    <text evidence="1 5">Belongs to the universal ribosomal protein uL29 family.</text>
</comment>
<dbReference type="GO" id="GO:0003735">
    <property type="term" value="F:structural constituent of ribosome"/>
    <property type="evidence" value="ECO:0007669"/>
    <property type="project" value="InterPro"/>
</dbReference>
<protein>
    <recommendedName>
        <fullName evidence="4 5">Large ribosomal subunit protein uL29</fullName>
    </recommendedName>
</protein>
<name>A0A5D0MHY5_FLESI</name>
<keyword evidence="2 5" id="KW-0689">Ribosomal protein</keyword>
<dbReference type="AlphaFoldDB" id="A0A5D0MHY5"/>
<evidence type="ECO:0000256" key="3">
    <source>
        <dbReference type="ARBA" id="ARBA00023274"/>
    </source>
</evidence>
<evidence type="ECO:0000313" key="7">
    <source>
        <dbReference type="Proteomes" id="UP000323337"/>
    </source>
</evidence>
<reference evidence="6 7" key="1">
    <citation type="submission" date="2019-08" db="EMBL/GenBank/DDBJ databases">
        <title>Genomic characterization of a novel candidate phylum (ARYD3) from a high temperature, high salinity tertiary oil reservoir in north central Oklahoma, USA.</title>
        <authorList>
            <person name="Youssef N.H."/>
            <person name="Yadav A."/>
            <person name="Elshahed M.S."/>
        </authorList>
    </citation>
    <scope>NUCLEOTIDE SEQUENCE [LARGE SCALE GENOMIC DNA]</scope>
    <source>
        <strain evidence="6">ARYD1</strain>
    </source>
</reference>
<dbReference type="Gene3D" id="1.10.287.310">
    <property type="match status" value="1"/>
</dbReference>
<dbReference type="PANTHER" id="PTHR10916:SF0">
    <property type="entry name" value="LARGE RIBOSOMAL SUBUNIT PROTEIN UL29C"/>
    <property type="match status" value="1"/>
</dbReference>
<dbReference type="InterPro" id="IPR001854">
    <property type="entry name" value="Ribosomal_uL29"/>
</dbReference>
<dbReference type="CDD" id="cd00427">
    <property type="entry name" value="Ribosomal_L29_HIP"/>
    <property type="match status" value="1"/>
</dbReference>
<proteinExistence type="inferred from homology"/>
<evidence type="ECO:0000256" key="1">
    <source>
        <dbReference type="ARBA" id="ARBA00009254"/>
    </source>
</evidence>
<dbReference type="InterPro" id="IPR050063">
    <property type="entry name" value="Ribosomal_protein_uL29"/>
</dbReference>
<organism evidence="6 7">
    <name type="scientific">Flexistipes sinusarabici</name>
    <dbReference type="NCBI Taxonomy" id="2352"/>
    <lineage>
        <taxon>Bacteria</taxon>
        <taxon>Pseudomonadati</taxon>
        <taxon>Deferribacterota</taxon>
        <taxon>Deferribacteres</taxon>
        <taxon>Deferribacterales</taxon>
        <taxon>Flexistipitaceae</taxon>
        <taxon>Flexistipes</taxon>
    </lineage>
</organism>
<dbReference type="SUPFAM" id="SSF46561">
    <property type="entry name" value="Ribosomal protein L29 (L29p)"/>
    <property type="match status" value="1"/>
</dbReference>
<evidence type="ECO:0000256" key="2">
    <source>
        <dbReference type="ARBA" id="ARBA00022980"/>
    </source>
</evidence>
<dbReference type="FunFam" id="1.10.287.310:FF:000001">
    <property type="entry name" value="50S ribosomal protein L29"/>
    <property type="match status" value="1"/>
</dbReference>
<evidence type="ECO:0000256" key="4">
    <source>
        <dbReference type="ARBA" id="ARBA00035204"/>
    </source>
</evidence>
<sequence>MKPSEIREMTVSEIENKEKELSEDLFRLKFKLATGELEDTSRIKMTRRDIARLKTILKEKKAEV</sequence>
<dbReference type="InterPro" id="IPR036049">
    <property type="entry name" value="Ribosomal_uL29_sf"/>
</dbReference>
<dbReference type="RefSeq" id="WP_303701203.1">
    <property type="nucleotide sequence ID" value="NZ_VSIV01000166.1"/>
</dbReference>
<dbReference type="EMBL" id="VSIV01000166">
    <property type="protein sequence ID" value="TYB33287.1"/>
    <property type="molecule type" value="Genomic_DNA"/>
</dbReference>
<dbReference type="NCBIfam" id="TIGR00012">
    <property type="entry name" value="L29"/>
    <property type="match status" value="1"/>
</dbReference>
<gene>
    <name evidence="5" type="primary">rpmC</name>
    <name evidence="6" type="ORF">FXF49_07080</name>
</gene>
<dbReference type="Pfam" id="PF00831">
    <property type="entry name" value="Ribosomal_L29"/>
    <property type="match status" value="1"/>
</dbReference>